<dbReference type="Pfam" id="PF00571">
    <property type="entry name" value="CBS"/>
    <property type="match status" value="1"/>
</dbReference>
<evidence type="ECO:0000256" key="11">
    <source>
        <dbReference type="SAM" id="Phobius"/>
    </source>
</evidence>
<dbReference type="PANTHER" id="PTHR43427:SF6">
    <property type="entry name" value="CHLORIDE CHANNEL PROTEIN CLC-E"/>
    <property type="match status" value="1"/>
</dbReference>
<feature type="transmembrane region" description="Helical" evidence="11">
    <location>
        <begin position="217"/>
        <end position="243"/>
    </location>
</feature>
<evidence type="ECO:0000256" key="10">
    <source>
        <dbReference type="PROSITE-ProRule" id="PRU00703"/>
    </source>
</evidence>
<keyword evidence="4 11" id="KW-1133">Transmembrane helix</keyword>
<keyword evidence="10" id="KW-0129">CBS domain</keyword>
<keyword evidence="14" id="KW-1185">Reference proteome</keyword>
<dbReference type="GO" id="GO:0034707">
    <property type="term" value="C:chloride channel complex"/>
    <property type="evidence" value="ECO:0007669"/>
    <property type="project" value="UniProtKB-KW"/>
</dbReference>
<keyword evidence="7" id="KW-0869">Chloride channel</keyword>
<keyword evidence="6 11" id="KW-0472">Membrane</keyword>
<dbReference type="InterPro" id="IPR001807">
    <property type="entry name" value="ClC"/>
</dbReference>
<reference evidence="14" key="1">
    <citation type="submission" date="2016-10" db="EMBL/GenBank/DDBJ databases">
        <authorList>
            <person name="Varghese N."/>
            <person name="Submissions S."/>
        </authorList>
    </citation>
    <scope>NUCLEOTIDE SEQUENCE [LARGE SCALE GENOMIC DNA]</scope>
    <source>
        <strain evidence="14">CGMCC 1.6444</strain>
    </source>
</reference>
<feature type="transmembrane region" description="Helical" evidence="11">
    <location>
        <begin position="37"/>
        <end position="63"/>
    </location>
</feature>
<dbReference type="SUPFAM" id="SSF81340">
    <property type="entry name" value="Clc chloride channel"/>
    <property type="match status" value="1"/>
</dbReference>
<dbReference type="InterPro" id="IPR014743">
    <property type="entry name" value="Cl-channel_core"/>
</dbReference>
<feature type="transmembrane region" description="Helical" evidence="11">
    <location>
        <begin position="419"/>
        <end position="441"/>
    </location>
</feature>
<proteinExistence type="predicted"/>
<dbReference type="Pfam" id="PF00654">
    <property type="entry name" value="Voltage_CLC"/>
    <property type="match status" value="1"/>
</dbReference>
<name>A0A1H0IVW8_9GAMM</name>
<evidence type="ECO:0000256" key="5">
    <source>
        <dbReference type="ARBA" id="ARBA00023065"/>
    </source>
</evidence>
<feature type="transmembrane region" description="Helical" evidence="11">
    <location>
        <begin position="295"/>
        <end position="312"/>
    </location>
</feature>
<comment type="subcellular location">
    <subcellularLocation>
        <location evidence="1">Membrane</location>
        <topology evidence="1">Multi-pass membrane protein</topology>
    </subcellularLocation>
</comment>
<dbReference type="CDD" id="cd00400">
    <property type="entry name" value="Voltage_gated_ClC"/>
    <property type="match status" value="1"/>
</dbReference>
<keyword evidence="5" id="KW-0406">Ion transport</keyword>
<keyword evidence="3 11" id="KW-0812">Transmembrane</keyword>
<dbReference type="InterPro" id="IPR050368">
    <property type="entry name" value="ClC-type_chloride_channel"/>
</dbReference>
<keyword evidence="8" id="KW-0868">Chloride</keyword>
<feature type="transmembrane region" description="Helical" evidence="11">
    <location>
        <begin position="83"/>
        <end position="103"/>
    </location>
</feature>
<dbReference type="Proteomes" id="UP000199075">
    <property type="component" value="Unassembled WGS sequence"/>
</dbReference>
<evidence type="ECO:0000256" key="4">
    <source>
        <dbReference type="ARBA" id="ARBA00022989"/>
    </source>
</evidence>
<keyword evidence="2" id="KW-0813">Transport</keyword>
<dbReference type="Gene3D" id="3.10.580.10">
    <property type="entry name" value="CBS-domain"/>
    <property type="match status" value="1"/>
</dbReference>
<dbReference type="InterPro" id="IPR000644">
    <property type="entry name" value="CBS_dom"/>
</dbReference>
<dbReference type="CDD" id="cd02205">
    <property type="entry name" value="CBS_pair_SF"/>
    <property type="match status" value="1"/>
</dbReference>
<dbReference type="PANTHER" id="PTHR43427">
    <property type="entry name" value="CHLORIDE CHANNEL PROTEIN CLC-E"/>
    <property type="match status" value="1"/>
</dbReference>
<keyword evidence="9" id="KW-0407">Ion channel</keyword>
<sequence length="600" mass="61340">MRAACGRVDGAGPATYTLGMETTTAPTGRGPVPVLRFLGLVLLGAAIGGVAALAAAGFVRAVLALNALLLISPRSRIMVADPVLLTLATVAVPTLGGLVVGLLHRRLPEGRPHTPADVIAAVQTRRGRLPAREGGVSALTALLSLGAGASVGQYGPLVHLGATLGSLGARLLRLGRSEDNITIACGVAAAISTAFNAPLAGIVFAHEVVLRHYALRAFAPTAAAALVGHVIATQVLAQGALFHVADTAVPRAWEFALFLGIGGLGALLAGAYMHAILAMGRLAGRLPLRPEWRPALAGALLGLTALWVPDILGIGQEALRFATIAGAFGGGELLLVLVLKVAATALCLGLGFSGGVFSPALVIGTLFGALCATLLASLTGGATETFVFYAVCGMVAVTAPVIGAPLTSLLIVFELTGNYALTTAALASVTLASPLAAQLFGRSLFDIQLHRRGLDLSAGRGRALLMERRAADLLSDDCVTLAPESPLQAAIAALARGHHGEAHLVDAAGRYHGCVTLAELEALHQAGGSHTAADGVDAGRPTLSPATTMWEAMTRLQEVSGEALAVVDDDRFLGVVYEARIARAYLEQSDTLRREEQGHG</sequence>
<evidence type="ECO:0000256" key="3">
    <source>
        <dbReference type="ARBA" id="ARBA00022692"/>
    </source>
</evidence>
<evidence type="ECO:0000256" key="2">
    <source>
        <dbReference type="ARBA" id="ARBA00022448"/>
    </source>
</evidence>
<evidence type="ECO:0000256" key="6">
    <source>
        <dbReference type="ARBA" id="ARBA00023136"/>
    </source>
</evidence>
<dbReference type="SUPFAM" id="SSF54631">
    <property type="entry name" value="CBS-domain pair"/>
    <property type="match status" value="1"/>
</dbReference>
<protein>
    <submittedName>
        <fullName evidence="13">Chloride channel protein, CIC family</fullName>
    </submittedName>
</protein>
<evidence type="ECO:0000313" key="13">
    <source>
        <dbReference type="EMBL" id="SDO35648.1"/>
    </source>
</evidence>
<dbReference type="InterPro" id="IPR046342">
    <property type="entry name" value="CBS_dom_sf"/>
</dbReference>
<dbReference type="AlphaFoldDB" id="A0A1H0IVW8"/>
<feature type="transmembrane region" description="Helical" evidence="11">
    <location>
        <begin position="386"/>
        <end position="413"/>
    </location>
</feature>
<evidence type="ECO:0000256" key="1">
    <source>
        <dbReference type="ARBA" id="ARBA00004141"/>
    </source>
</evidence>
<dbReference type="STRING" id="419597.SAMN04487957_105283"/>
<feature type="transmembrane region" description="Helical" evidence="11">
    <location>
        <begin position="255"/>
        <end position="275"/>
    </location>
</feature>
<evidence type="ECO:0000256" key="8">
    <source>
        <dbReference type="ARBA" id="ARBA00023214"/>
    </source>
</evidence>
<evidence type="ECO:0000313" key="14">
    <source>
        <dbReference type="Proteomes" id="UP000199075"/>
    </source>
</evidence>
<organism evidence="13 14">
    <name type="scientific">Halomonas shengliensis</name>
    <dbReference type="NCBI Taxonomy" id="419597"/>
    <lineage>
        <taxon>Bacteria</taxon>
        <taxon>Pseudomonadati</taxon>
        <taxon>Pseudomonadota</taxon>
        <taxon>Gammaproteobacteria</taxon>
        <taxon>Oceanospirillales</taxon>
        <taxon>Halomonadaceae</taxon>
        <taxon>Halomonas</taxon>
    </lineage>
</organism>
<dbReference type="PRINTS" id="PR00762">
    <property type="entry name" value="CLCHANNEL"/>
</dbReference>
<dbReference type="EMBL" id="FNIV01000005">
    <property type="protein sequence ID" value="SDO35648.1"/>
    <property type="molecule type" value="Genomic_DNA"/>
</dbReference>
<dbReference type="Gene3D" id="1.10.3080.10">
    <property type="entry name" value="Clc chloride channel"/>
    <property type="match status" value="1"/>
</dbReference>
<accession>A0A1H0IVW8</accession>
<evidence type="ECO:0000256" key="9">
    <source>
        <dbReference type="ARBA" id="ARBA00023303"/>
    </source>
</evidence>
<dbReference type="GO" id="GO:0005254">
    <property type="term" value="F:chloride channel activity"/>
    <property type="evidence" value="ECO:0007669"/>
    <property type="project" value="UniProtKB-KW"/>
</dbReference>
<dbReference type="PROSITE" id="PS51371">
    <property type="entry name" value="CBS"/>
    <property type="match status" value="1"/>
</dbReference>
<evidence type="ECO:0000259" key="12">
    <source>
        <dbReference type="PROSITE" id="PS51371"/>
    </source>
</evidence>
<feature type="domain" description="CBS" evidence="12">
    <location>
        <begin position="536"/>
        <end position="591"/>
    </location>
</feature>
<feature type="transmembrane region" description="Helical" evidence="11">
    <location>
        <begin position="360"/>
        <end position="379"/>
    </location>
</feature>
<feature type="transmembrane region" description="Helical" evidence="11">
    <location>
        <begin position="181"/>
        <end position="205"/>
    </location>
</feature>
<gene>
    <name evidence="13" type="ORF">SAMN04487957_105283</name>
</gene>
<evidence type="ECO:0000256" key="7">
    <source>
        <dbReference type="ARBA" id="ARBA00023173"/>
    </source>
</evidence>